<sequence length="33" mass="4024">MSRSWKINMKKTKRARNELAKNNLKNIDFIFNL</sequence>
<dbReference type="EnsemblMetazoa" id="OVOC3696.1">
    <property type="protein sequence ID" value="OVOC3696.1"/>
    <property type="gene ID" value="WBGene00240505"/>
</dbReference>
<evidence type="ECO:0000313" key="1">
    <source>
        <dbReference type="EnsemblMetazoa" id="OVOC3696.1"/>
    </source>
</evidence>
<proteinExistence type="predicted"/>
<dbReference type="EMBL" id="CMVM020000121">
    <property type="status" value="NOT_ANNOTATED_CDS"/>
    <property type="molecule type" value="Genomic_DNA"/>
</dbReference>
<evidence type="ECO:0000313" key="2">
    <source>
        <dbReference type="Proteomes" id="UP000024404"/>
    </source>
</evidence>
<accession>A0A8R1TST0</accession>
<dbReference type="Proteomes" id="UP000024404">
    <property type="component" value="Unassembled WGS sequence"/>
</dbReference>
<reference evidence="1" key="2">
    <citation type="submission" date="2022-06" db="UniProtKB">
        <authorList>
            <consortium name="EnsemblMetazoa"/>
        </authorList>
    </citation>
    <scope>IDENTIFICATION</scope>
</reference>
<dbReference type="AlphaFoldDB" id="A0A8R1TST0"/>
<organism evidence="1 2">
    <name type="scientific">Onchocerca volvulus</name>
    <dbReference type="NCBI Taxonomy" id="6282"/>
    <lineage>
        <taxon>Eukaryota</taxon>
        <taxon>Metazoa</taxon>
        <taxon>Ecdysozoa</taxon>
        <taxon>Nematoda</taxon>
        <taxon>Chromadorea</taxon>
        <taxon>Rhabditida</taxon>
        <taxon>Spirurina</taxon>
        <taxon>Spiruromorpha</taxon>
        <taxon>Filarioidea</taxon>
        <taxon>Onchocercidae</taxon>
        <taxon>Onchocerca</taxon>
    </lineage>
</organism>
<protein>
    <submittedName>
        <fullName evidence="1">Uncharacterized protein</fullName>
    </submittedName>
</protein>
<keyword evidence="2" id="KW-1185">Reference proteome</keyword>
<name>A0A8R1TST0_ONCVO</name>
<reference evidence="2" key="1">
    <citation type="submission" date="2013-10" db="EMBL/GenBank/DDBJ databases">
        <title>Genome sequencing of Onchocerca volvulus.</title>
        <authorList>
            <person name="Cotton J."/>
            <person name="Tsai J."/>
            <person name="Stanley E."/>
            <person name="Tracey A."/>
            <person name="Holroyd N."/>
            <person name="Lustigman S."/>
            <person name="Berriman M."/>
        </authorList>
    </citation>
    <scope>NUCLEOTIDE SEQUENCE</scope>
</reference>